<proteinExistence type="predicted"/>
<evidence type="ECO:0000313" key="2">
    <source>
        <dbReference type="EMBL" id="PYH47293.1"/>
    </source>
</evidence>
<keyword evidence="1" id="KW-1133">Transmembrane helix</keyword>
<name>A0A318ZSF6_9EURO</name>
<feature type="transmembrane region" description="Helical" evidence="1">
    <location>
        <begin position="59"/>
        <end position="84"/>
    </location>
</feature>
<evidence type="ECO:0000256" key="1">
    <source>
        <dbReference type="SAM" id="Phobius"/>
    </source>
</evidence>
<gene>
    <name evidence="2" type="ORF">BP01DRAFT_231939</name>
</gene>
<dbReference type="AlphaFoldDB" id="A0A318ZSF6"/>
<reference evidence="2 3" key="1">
    <citation type="submission" date="2016-12" db="EMBL/GenBank/DDBJ databases">
        <title>The genomes of Aspergillus section Nigri reveals drivers in fungal speciation.</title>
        <authorList>
            <consortium name="DOE Joint Genome Institute"/>
            <person name="Vesth T.C."/>
            <person name="Nybo J."/>
            <person name="Theobald S."/>
            <person name="Brandl J."/>
            <person name="Frisvad J.C."/>
            <person name="Nielsen K.F."/>
            <person name="Lyhne E.K."/>
            <person name="Kogle M.E."/>
            <person name="Kuo A."/>
            <person name="Riley R."/>
            <person name="Clum A."/>
            <person name="Nolan M."/>
            <person name="Lipzen A."/>
            <person name="Salamov A."/>
            <person name="Henrissat B."/>
            <person name="Wiebenga A."/>
            <person name="De Vries R.P."/>
            <person name="Grigoriev I.V."/>
            <person name="Mortensen U.H."/>
            <person name="Andersen M.R."/>
            <person name="Baker S.E."/>
        </authorList>
    </citation>
    <scope>NUCLEOTIDE SEQUENCE [LARGE SCALE GENOMIC DNA]</scope>
    <source>
        <strain evidence="2 3">JOP 1030-1</strain>
    </source>
</reference>
<dbReference type="Proteomes" id="UP000248349">
    <property type="component" value="Unassembled WGS sequence"/>
</dbReference>
<keyword evidence="3" id="KW-1185">Reference proteome</keyword>
<sequence>MLSETSYNPYVYKRGLPTLRTGWMLQAMTRDTRTLKSEVRQRVCMQTPIPVSFQPQPSFSLGFVTLTFFFYETFLSFSIINVYCAQYIHTAWSFGWGLPGGRQTALVFQVTNHLVTDLPWMRQSNDESSDPVLG</sequence>
<dbReference type="GeneID" id="37072438"/>
<keyword evidence="1" id="KW-0472">Membrane</keyword>
<organism evidence="2 3">
    <name type="scientific">Aspergillus saccharolyticus JOP 1030-1</name>
    <dbReference type="NCBI Taxonomy" id="1450539"/>
    <lineage>
        <taxon>Eukaryota</taxon>
        <taxon>Fungi</taxon>
        <taxon>Dikarya</taxon>
        <taxon>Ascomycota</taxon>
        <taxon>Pezizomycotina</taxon>
        <taxon>Eurotiomycetes</taxon>
        <taxon>Eurotiomycetidae</taxon>
        <taxon>Eurotiales</taxon>
        <taxon>Aspergillaceae</taxon>
        <taxon>Aspergillus</taxon>
        <taxon>Aspergillus subgen. Circumdati</taxon>
    </lineage>
</organism>
<dbReference type="EMBL" id="KZ821225">
    <property type="protein sequence ID" value="PYH47293.1"/>
    <property type="molecule type" value="Genomic_DNA"/>
</dbReference>
<protein>
    <submittedName>
        <fullName evidence="2">Uncharacterized protein</fullName>
    </submittedName>
</protein>
<evidence type="ECO:0000313" key="3">
    <source>
        <dbReference type="Proteomes" id="UP000248349"/>
    </source>
</evidence>
<dbReference type="RefSeq" id="XP_025433275.1">
    <property type="nucleotide sequence ID" value="XM_025571210.1"/>
</dbReference>
<accession>A0A318ZSF6</accession>
<keyword evidence="1" id="KW-0812">Transmembrane</keyword>